<proteinExistence type="predicted"/>
<protein>
    <submittedName>
        <fullName evidence="2">Glycogen-binding subunit 76A</fullName>
    </submittedName>
</protein>
<name>A0AAD9UYC9_ACRCE</name>
<dbReference type="AlphaFoldDB" id="A0AAD9UYC9"/>
<dbReference type="GO" id="GO:0000164">
    <property type="term" value="C:protein phosphatase type 1 complex"/>
    <property type="evidence" value="ECO:0007669"/>
    <property type="project" value="TreeGrafter"/>
</dbReference>
<dbReference type="GO" id="GO:0008157">
    <property type="term" value="F:protein phosphatase 1 binding"/>
    <property type="evidence" value="ECO:0007669"/>
    <property type="project" value="TreeGrafter"/>
</dbReference>
<dbReference type="InterPro" id="IPR038175">
    <property type="entry name" value="CBM21_dom_sf"/>
</dbReference>
<dbReference type="Pfam" id="PF03370">
    <property type="entry name" value="CBM_21"/>
    <property type="match status" value="1"/>
</dbReference>
<dbReference type="InterPro" id="IPR005036">
    <property type="entry name" value="CBM21_dom"/>
</dbReference>
<evidence type="ECO:0000259" key="1">
    <source>
        <dbReference type="PROSITE" id="PS51159"/>
    </source>
</evidence>
<dbReference type="GO" id="GO:2001069">
    <property type="term" value="F:glycogen binding"/>
    <property type="evidence" value="ECO:0007669"/>
    <property type="project" value="TreeGrafter"/>
</dbReference>
<evidence type="ECO:0000313" key="2">
    <source>
        <dbReference type="EMBL" id="KAK2554431.1"/>
    </source>
</evidence>
<dbReference type="PANTHER" id="PTHR12307:SF53">
    <property type="entry name" value="PROTEIN PHOSPHATASE 1 REGULATORY SUBUNIT"/>
    <property type="match status" value="1"/>
</dbReference>
<reference evidence="2" key="1">
    <citation type="journal article" date="2023" name="G3 (Bethesda)">
        <title>Whole genome assembly and annotation of the endangered Caribbean coral Acropora cervicornis.</title>
        <authorList>
            <person name="Selwyn J.D."/>
            <person name="Vollmer S.V."/>
        </authorList>
    </citation>
    <scope>NUCLEOTIDE SEQUENCE</scope>
    <source>
        <strain evidence="2">K2</strain>
    </source>
</reference>
<dbReference type="Gene3D" id="2.60.40.2440">
    <property type="entry name" value="Carbohydrate binding type-21 domain"/>
    <property type="match status" value="1"/>
</dbReference>
<dbReference type="PROSITE" id="PS51159">
    <property type="entry name" value="CBM21"/>
    <property type="match status" value="1"/>
</dbReference>
<dbReference type="InterPro" id="IPR050782">
    <property type="entry name" value="PP1_regulatory_subunit_3"/>
</dbReference>
<reference evidence="2" key="2">
    <citation type="journal article" date="2023" name="Science">
        <title>Genomic signatures of disease resistance in endangered staghorn corals.</title>
        <authorList>
            <person name="Vollmer S.V."/>
            <person name="Selwyn J.D."/>
            <person name="Despard B.A."/>
            <person name="Roesel C.L."/>
        </authorList>
    </citation>
    <scope>NUCLEOTIDE SEQUENCE</scope>
    <source>
        <strain evidence="2">K2</strain>
    </source>
</reference>
<organism evidence="2 3">
    <name type="scientific">Acropora cervicornis</name>
    <name type="common">Staghorn coral</name>
    <dbReference type="NCBI Taxonomy" id="6130"/>
    <lineage>
        <taxon>Eukaryota</taxon>
        <taxon>Metazoa</taxon>
        <taxon>Cnidaria</taxon>
        <taxon>Anthozoa</taxon>
        <taxon>Hexacorallia</taxon>
        <taxon>Scleractinia</taxon>
        <taxon>Astrocoeniina</taxon>
        <taxon>Acroporidae</taxon>
        <taxon>Acropora</taxon>
    </lineage>
</organism>
<sequence length="219" mass="25099">MRKNSEFAQVTTELFQRKGMKTDAQQASSMQDSATPGSKRVCFADLVGLKLEFVKTITPCSSEDNLTALADVVSAWKRTHYDINGNVSLGPRTKRLMPCFSPPSKSDGFMKRVFDQNVCLENIACENFVVTGIIRVTNLSYTKEVTVRCTLDDWDTYRDIWADFMSSCSNGKTDKFSFRISVPSDFELHRCMRFAIRYKVLNQEFWDNNNTKNYHVQCL</sequence>
<accession>A0AAD9UYC9</accession>
<dbReference type="EMBL" id="JARQWQ010000070">
    <property type="protein sequence ID" value="KAK2554431.1"/>
    <property type="molecule type" value="Genomic_DNA"/>
</dbReference>
<gene>
    <name evidence="2" type="ORF">P5673_024144</name>
</gene>
<feature type="domain" description="CBM21" evidence="1">
    <location>
        <begin position="110"/>
        <end position="217"/>
    </location>
</feature>
<dbReference type="PANTHER" id="PTHR12307">
    <property type="entry name" value="PROTEIN PHOSPHATASE 1 REGULATORY SUBUNIT"/>
    <property type="match status" value="1"/>
</dbReference>
<dbReference type="GO" id="GO:0005979">
    <property type="term" value="P:regulation of glycogen biosynthetic process"/>
    <property type="evidence" value="ECO:0007669"/>
    <property type="project" value="TreeGrafter"/>
</dbReference>
<dbReference type="Proteomes" id="UP001249851">
    <property type="component" value="Unassembled WGS sequence"/>
</dbReference>
<keyword evidence="3" id="KW-1185">Reference proteome</keyword>
<evidence type="ECO:0000313" key="3">
    <source>
        <dbReference type="Proteomes" id="UP001249851"/>
    </source>
</evidence>
<comment type="caution">
    <text evidence="2">The sequence shown here is derived from an EMBL/GenBank/DDBJ whole genome shotgun (WGS) entry which is preliminary data.</text>
</comment>